<feature type="domain" description="Deacetylase sirtuin-type" evidence="5">
    <location>
        <begin position="1"/>
        <end position="289"/>
    </location>
</feature>
<protein>
    <submittedName>
        <fullName evidence="6">NAD-dependent histone deacetylase HST3</fullName>
    </submittedName>
</protein>
<dbReference type="InterPro" id="IPR026591">
    <property type="entry name" value="Sirtuin_cat_small_dom_sf"/>
</dbReference>
<comment type="caution">
    <text evidence="6">The sequence shown here is derived from an EMBL/GenBank/DDBJ whole genome shotgun (WGS) entry which is preliminary data.</text>
</comment>
<evidence type="ECO:0000313" key="6">
    <source>
        <dbReference type="EMBL" id="KAF9751307.1"/>
    </source>
</evidence>
<dbReference type="GO" id="GO:0005634">
    <property type="term" value="C:nucleus"/>
    <property type="evidence" value="ECO:0007669"/>
    <property type="project" value="TreeGrafter"/>
</dbReference>
<feature type="active site" description="Proton acceptor" evidence="4">
    <location>
        <position position="137"/>
    </location>
</feature>
<evidence type="ECO:0000256" key="1">
    <source>
        <dbReference type="ARBA" id="ARBA00006924"/>
    </source>
</evidence>
<dbReference type="PANTHER" id="PTHR11085:SF8">
    <property type="entry name" value="NAD-DEPENDENT HISTONE DEACETYLASE HST3"/>
    <property type="match status" value="1"/>
</dbReference>
<dbReference type="Pfam" id="PF02146">
    <property type="entry name" value="SIR2"/>
    <property type="match status" value="1"/>
</dbReference>
<feature type="binding site" evidence="4">
    <location>
        <position position="172"/>
    </location>
    <ligand>
        <name>Zn(2+)</name>
        <dbReference type="ChEBI" id="CHEBI:29105"/>
    </ligand>
</feature>
<dbReference type="Gene3D" id="3.30.1600.10">
    <property type="entry name" value="SIR2/SIRT2 'Small Domain"/>
    <property type="match status" value="1"/>
</dbReference>
<dbReference type="InterPro" id="IPR029035">
    <property type="entry name" value="DHS-like_NAD/FAD-binding_dom"/>
</dbReference>
<proteinExistence type="inferred from homology"/>
<dbReference type="InterPro" id="IPR003000">
    <property type="entry name" value="Sirtuin"/>
</dbReference>
<keyword evidence="4" id="KW-0862">Zinc</keyword>
<dbReference type="GO" id="GO:0070403">
    <property type="term" value="F:NAD+ binding"/>
    <property type="evidence" value="ECO:0007669"/>
    <property type="project" value="InterPro"/>
</dbReference>
<dbReference type="GO" id="GO:0017136">
    <property type="term" value="F:histone deacetylase activity, NAD-dependent"/>
    <property type="evidence" value="ECO:0007669"/>
    <property type="project" value="TreeGrafter"/>
</dbReference>
<evidence type="ECO:0000256" key="3">
    <source>
        <dbReference type="ARBA" id="ARBA00023027"/>
    </source>
</evidence>
<dbReference type="PROSITE" id="PS50305">
    <property type="entry name" value="SIRTUIN"/>
    <property type="match status" value="1"/>
</dbReference>
<dbReference type="EMBL" id="SBJO01001036">
    <property type="protein sequence ID" value="KAF9751307.1"/>
    <property type="molecule type" value="Genomic_DNA"/>
</dbReference>
<feature type="binding site" evidence="4">
    <location>
        <position position="175"/>
    </location>
    <ligand>
        <name>Zn(2+)</name>
        <dbReference type="ChEBI" id="CHEBI:29105"/>
    </ligand>
</feature>
<dbReference type="OrthoDB" id="2919105at2759"/>
<keyword evidence="3" id="KW-0520">NAD</keyword>
<dbReference type="PANTHER" id="PTHR11085">
    <property type="entry name" value="NAD-DEPENDENT PROTEIN DEACYLASE SIRTUIN-5, MITOCHONDRIAL-RELATED"/>
    <property type="match status" value="1"/>
</dbReference>
<dbReference type="Proteomes" id="UP000740883">
    <property type="component" value="Unassembled WGS sequence"/>
</dbReference>
<evidence type="ECO:0000256" key="2">
    <source>
        <dbReference type="ARBA" id="ARBA00022679"/>
    </source>
</evidence>
<dbReference type="SUPFAM" id="SSF52467">
    <property type="entry name" value="DHS-like NAD/FAD-binding domain"/>
    <property type="match status" value="1"/>
</dbReference>
<feature type="non-terminal residue" evidence="6">
    <location>
        <position position="312"/>
    </location>
</feature>
<dbReference type="GO" id="GO:0046872">
    <property type="term" value="F:metal ion binding"/>
    <property type="evidence" value="ECO:0007669"/>
    <property type="project" value="UniProtKB-KW"/>
</dbReference>
<dbReference type="InterPro" id="IPR050134">
    <property type="entry name" value="NAD-dep_sirtuin_deacylases"/>
</dbReference>
<dbReference type="AlphaFoldDB" id="A0A9P6GUS8"/>
<reference evidence="6 7" key="1">
    <citation type="journal article" date="2020" name="Genome Biol. Evol.">
        <title>Comparative genomics of strictly vertically transmitted, feminizing microsporidia endosymbionts of amphipod crustaceans.</title>
        <authorList>
            <person name="Cormier A."/>
            <person name="Chebbi M.A."/>
            <person name="Giraud I."/>
            <person name="Wattier R."/>
            <person name="Teixeira M."/>
            <person name="Gilbert C."/>
            <person name="Rigaud T."/>
            <person name="Cordaux R."/>
        </authorList>
    </citation>
    <scope>NUCLEOTIDE SEQUENCE [LARGE SCALE GENOMIC DNA]</scope>
    <source>
        <strain evidence="6 7">Ou3-Ou53</strain>
    </source>
</reference>
<evidence type="ECO:0000313" key="7">
    <source>
        <dbReference type="Proteomes" id="UP000740883"/>
    </source>
</evidence>
<sequence>MLLMDNIWIQENIKKFYKRKVVFITGAGISVSSGIPDFRSKNGIFEEIKSKYKVNGVDLFSYRFSIDPKTRSIYLEYISKLKKLVDSSKPSFSHFFFKYFSTRSKKFRVYSQNIDSLEEKAGLFYSEDSETKLVYLHGDLKYLRCINCGNKEDYIGSGGGSTTNTEFKEIFCRSCSTPRKNIPLHTNIIHYYQDHPYSDLISKCIQKDTGCNLLVVVGTRLDVFGVKNMVRYFRKTSRNLLAIFVNPEPPKKEIEYLFDFHYPGKSDDFFLVVLRNIEEYKMLRRIKRLSIFNEEDEKAKEEIEKQLVEDKV</sequence>
<comment type="similarity">
    <text evidence="1">Belongs to the sirtuin family. Class I subfamily.</text>
</comment>
<dbReference type="InterPro" id="IPR026590">
    <property type="entry name" value="Ssirtuin_cat_dom"/>
</dbReference>
<keyword evidence="2" id="KW-0808">Transferase</keyword>
<gene>
    <name evidence="6" type="primary">HST3</name>
    <name evidence="6" type="ORF">NGRA_3413</name>
</gene>
<evidence type="ECO:0000256" key="4">
    <source>
        <dbReference type="PROSITE-ProRule" id="PRU00236"/>
    </source>
</evidence>
<keyword evidence="7" id="KW-1185">Reference proteome</keyword>
<feature type="binding site" evidence="4">
    <location>
        <position position="145"/>
    </location>
    <ligand>
        <name>Zn(2+)</name>
        <dbReference type="ChEBI" id="CHEBI:29105"/>
    </ligand>
</feature>
<dbReference type="Gene3D" id="3.40.50.1220">
    <property type="entry name" value="TPP-binding domain"/>
    <property type="match status" value="1"/>
</dbReference>
<evidence type="ECO:0000259" key="5">
    <source>
        <dbReference type="PROSITE" id="PS50305"/>
    </source>
</evidence>
<keyword evidence="4" id="KW-0479">Metal-binding</keyword>
<accession>A0A9P6GUS8</accession>
<name>A0A9P6GUS8_9MICR</name>
<organism evidence="6 7">
    <name type="scientific">Nosema granulosis</name>
    <dbReference type="NCBI Taxonomy" id="83296"/>
    <lineage>
        <taxon>Eukaryota</taxon>
        <taxon>Fungi</taxon>
        <taxon>Fungi incertae sedis</taxon>
        <taxon>Microsporidia</taxon>
        <taxon>Nosematidae</taxon>
        <taxon>Nosema</taxon>
    </lineage>
</organism>
<feature type="binding site" evidence="4">
    <location>
        <position position="148"/>
    </location>
    <ligand>
        <name>Zn(2+)</name>
        <dbReference type="ChEBI" id="CHEBI:29105"/>
    </ligand>
</feature>